<gene>
    <name evidence="1" type="ORF">UFOVP1086_2</name>
    <name evidence="2" type="ORF">UFOVP1440_2</name>
    <name evidence="3" type="ORF">UFOVP1533_2</name>
</gene>
<evidence type="ECO:0000313" key="3">
    <source>
        <dbReference type="EMBL" id="CAB5228193.1"/>
    </source>
</evidence>
<evidence type="ECO:0000313" key="2">
    <source>
        <dbReference type="EMBL" id="CAB4212325.1"/>
    </source>
</evidence>
<sequence>MTKKKTKDGNQIAVEFRSIATDAVKMLKGVPFVDVRQQFAVSDLFDRLADNDIALQDLIRKQQVEQIVNIQPADESRSIVPPQAE</sequence>
<dbReference type="EMBL" id="LR797384">
    <property type="protein sequence ID" value="CAB4212325.1"/>
    <property type="molecule type" value="Genomic_DNA"/>
</dbReference>
<evidence type="ECO:0000313" key="1">
    <source>
        <dbReference type="EMBL" id="CAB4182398.1"/>
    </source>
</evidence>
<proteinExistence type="predicted"/>
<protein>
    <submittedName>
        <fullName evidence="3">Uncharacterized protein</fullName>
    </submittedName>
</protein>
<reference evidence="3" key="1">
    <citation type="submission" date="2020-05" db="EMBL/GenBank/DDBJ databases">
        <authorList>
            <person name="Chiriac C."/>
            <person name="Salcher M."/>
            <person name="Ghai R."/>
            <person name="Kavagutti S V."/>
        </authorList>
    </citation>
    <scope>NUCLEOTIDE SEQUENCE</scope>
</reference>
<dbReference type="EMBL" id="LR797027">
    <property type="protein sequence ID" value="CAB4182398.1"/>
    <property type="molecule type" value="Genomic_DNA"/>
</dbReference>
<name>A0A6J7XBJ7_9CAUD</name>
<organism evidence="3">
    <name type="scientific">uncultured Caudovirales phage</name>
    <dbReference type="NCBI Taxonomy" id="2100421"/>
    <lineage>
        <taxon>Viruses</taxon>
        <taxon>Duplodnaviria</taxon>
        <taxon>Heunggongvirae</taxon>
        <taxon>Uroviricota</taxon>
        <taxon>Caudoviricetes</taxon>
        <taxon>Peduoviridae</taxon>
        <taxon>Maltschvirus</taxon>
        <taxon>Maltschvirus maltsch</taxon>
    </lineage>
</organism>
<accession>A0A6J7XBJ7</accession>
<dbReference type="EMBL" id="LR798388">
    <property type="protein sequence ID" value="CAB5228193.1"/>
    <property type="molecule type" value="Genomic_DNA"/>
</dbReference>